<accession>A0A380APG1</accession>
<organism evidence="2 3">
    <name type="scientific">Shewanella morhuae</name>
    <dbReference type="NCBI Taxonomy" id="365591"/>
    <lineage>
        <taxon>Bacteria</taxon>
        <taxon>Pseudomonadati</taxon>
        <taxon>Pseudomonadota</taxon>
        <taxon>Gammaproteobacteria</taxon>
        <taxon>Alteromonadales</taxon>
        <taxon>Shewanellaceae</taxon>
        <taxon>Shewanella</taxon>
    </lineage>
</organism>
<dbReference type="RefSeq" id="WP_115406473.1">
    <property type="nucleotide sequence ID" value="NZ_BPFE01000002.1"/>
</dbReference>
<sequence>MQLTFSILSWGAWAPQYQHHQSWRDWRKSSAESTLTIGSLEQDTRSPALAHIPAMQRRRFSRLTKMMLDVSFQCKAPPSCRSIFSSRHGELPRTIGLLEDIITKQPLSPLGFSQSVHNTASGIFGIVMQNTTQSTSIAAGEETLSQAMVEAFAQLHQSPEPLLLVFGDDPVPPVYDEFTQEFELPLALGFTLAPFDAKASVKLTVSPLCRDVSSKLNPLTYGEFIHALATSQNISGCLSRWYWRLEHV</sequence>
<dbReference type="AlphaFoldDB" id="A0A380APG1"/>
<evidence type="ECO:0000313" key="3">
    <source>
        <dbReference type="Proteomes" id="UP000255061"/>
    </source>
</evidence>
<proteinExistence type="predicted"/>
<feature type="domain" description="Beta-ketoacyl synthase-like N-terminal" evidence="1">
    <location>
        <begin position="23"/>
        <end position="243"/>
    </location>
</feature>
<reference evidence="2 3" key="1">
    <citation type="submission" date="2018-06" db="EMBL/GenBank/DDBJ databases">
        <authorList>
            <consortium name="Pathogen Informatics"/>
            <person name="Doyle S."/>
        </authorList>
    </citation>
    <scope>NUCLEOTIDE SEQUENCE [LARGE SCALE GENOMIC DNA]</scope>
    <source>
        <strain evidence="2 3">NCTC10736</strain>
    </source>
</reference>
<evidence type="ECO:0000313" key="2">
    <source>
        <dbReference type="EMBL" id="SUI85145.1"/>
    </source>
</evidence>
<name>A0A380APG1_9GAMM</name>
<protein>
    <recommendedName>
        <fullName evidence="1">Beta-ketoacyl synthase-like N-terminal domain-containing protein</fullName>
    </recommendedName>
</protein>
<dbReference type="Proteomes" id="UP000255061">
    <property type="component" value="Unassembled WGS sequence"/>
</dbReference>
<evidence type="ECO:0000259" key="1">
    <source>
        <dbReference type="Pfam" id="PF13723"/>
    </source>
</evidence>
<dbReference type="InterPro" id="IPR014030">
    <property type="entry name" value="Ketoacyl_synth_N"/>
</dbReference>
<dbReference type="EMBL" id="UGYV01000001">
    <property type="protein sequence ID" value="SUI85145.1"/>
    <property type="molecule type" value="Genomic_DNA"/>
</dbReference>
<gene>
    <name evidence="2" type="ORF">NCTC10736_02711</name>
</gene>
<dbReference type="Pfam" id="PF13723">
    <property type="entry name" value="Ketoacyl-synt_2"/>
    <property type="match status" value="1"/>
</dbReference>